<evidence type="ECO:0000259" key="6">
    <source>
        <dbReference type="Pfam" id="PF14378"/>
    </source>
</evidence>
<feature type="transmembrane region" description="Helical" evidence="5">
    <location>
        <begin position="116"/>
        <end position="135"/>
    </location>
</feature>
<dbReference type="PANTHER" id="PTHR31310">
    <property type="match status" value="1"/>
</dbReference>
<dbReference type="GO" id="GO:0016020">
    <property type="term" value="C:membrane"/>
    <property type="evidence" value="ECO:0007669"/>
    <property type="project" value="UniProtKB-SubCell"/>
</dbReference>
<dbReference type="Pfam" id="PF14378">
    <property type="entry name" value="PAP2_3"/>
    <property type="match status" value="1"/>
</dbReference>
<dbReference type="PANTHER" id="PTHR31310:SF7">
    <property type="entry name" value="PA-PHOSPHATASE RELATED-FAMILY PROTEIN DDB_G0268928"/>
    <property type="match status" value="1"/>
</dbReference>
<evidence type="ECO:0000313" key="8">
    <source>
        <dbReference type="Proteomes" id="UP001138997"/>
    </source>
</evidence>
<feature type="domain" description="Inositolphosphotransferase Aur1/Ipt1" evidence="6">
    <location>
        <begin position="55"/>
        <end position="232"/>
    </location>
</feature>
<comment type="caution">
    <text evidence="7">The sequence shown here is derived from an EMBL/GenBank/DDBJ whole genome shotgun (WGS) entry which is preliminary data.</text>
</comment>
<keyword evidence="2 5" id="KW-0812">Transmembrane</keyword>
<gene>
    <name evidence="7" type="ORF">LR394_33255</name>
</gene>
<keyword evidence="4 5" id="KW-0472">Membrane</keyword>
<evidence type="ECO:0000313" key="7">
    <source>
        <dbReference type="EMBL" id="MCD5315776.1"/>
    </source>
</evidence>
<evidence type="ECO:0000256" key="3">
    <source>
        <dbReference type="ARBA" id="ARBA00022989"/>
    </source>
</evidence>
<protein>
    <submittedName>
        <fullName evidence="7">Phosphatase PAP2 family protein</fullName>
    </submittedName>
</protein>
<dbReference type="RefSeq" id="WP_231448596.1">
    <property type="nucleotide sequence ID" value="NZ_JAJOMB010000024.1"/>
</dbReference>
<comment type="subcellular location">
    <subcellularLocation>
        <location evidence="1">Membrane</location>
        <topology evidence="1">Multi-pass membrane protein</topology>
    </subcellularLocation>
</comment>
<feature type="transmembrane region" description="Helical" evidence="5">
    <location>
        <begin position="168"/>
        <end position="186"/>
    </location>
</feature>
<reference evidence="7" key="1">
    <citation type="submission" date="2021-11" db="EMBL/GenBank/DDBJ databases">
        <title>Streptomyces corallinus and Kineosporia corallina sp. nov., two new coral-derived marine actinobacteria.</title>
        <authorList>
            <person name="Buangrab K."/>
            <person name="Sutthacheep M."/>
            <person name="Yeemin T."/>
            <person name="Harunari E."/>
            <person name="Igarashi Y."/>
            <person name="Sripreechasak P."/>
            <person name="Kanchanasin P."/>
            <person name="Tanasupawat S."/>
            <person name="Phongsopitanun W."/>
        </authorList>
    </citation>
    <scope>NUCLEOTIDE SEQUENCE</scope>
    <source>
        <strain evidence="7">JCM 31032</strain>
    </source>
</reference>
<organism evidence="7 8">
    <name type="scientific">Kineosporia babensis</name>
    <dbReference type="NCBI Taxonomy" id="499548"/>
    <lineage>
        <taxon>Bacteria</taxon>
        <taxon>Bacillati</taxon>
        <taxon>Actinomycetota</taxon>
        <taxon>Actinomycetes</taxon>
        <taxon>Kineosporiales</taxon>
        <taxon>Kineosporiaceae</taxon>
        <taxon>Kineosporia</taxon>
    </lineage>
</organism>
<sequence>MKHPVAVTLRLESRPGLSPVLREFVLIAGLFGLYKLGRSLAQGKEPLAFQNAQLIRGLEAALHLPSEAWLQSLVPSAGAFTTLNVYYVGVHFPLMIAFLLWGFFGRPQPEYRWARNLLIVQTGLALVVHLLFPLAPPRMFPQWGFLDSMTVYGPSAYDGPSAGVANQFAAMPSLHIGWAVLIAYVVVRTGPRWIAIPAVLHALFTVAVVVLTANHWWLDGVAGTGLLLMAVAVVRPAPGRWT</sequence>
<dbReference type="InterPro" id="IPR052185">
    <property type="entry name" value="IPC_Synthase-Related"/>
</dbReference>
<name>A0A9X1SXE2_9ACTN</name>
<accession>A0A9X1SXE2</accession>
<dbReference type="CDD" id="cd03386">
    <property type="entry name" value="PAP2_Aur1_like"/>
    <property type="match status" value="1"/>
</dbReference>
<feature type="transmembrane region" description="Helical" evidence="5">
    <location>
        <begin position="85"/>
        <end position="104"/>
    </location>
</feature>
<evidence type="ECO:0000256" key="2">
    <source>
        <dbReference type="ARBA" id="ARBA00022692"/>
    </source>
</evidence>
<dbReference type="EMBL" id="JAJOMB010000024">
    <property type="protein sequence ID" value="MCD5315776.1"/>
    <property type="molecule type" value="Genomic_DNA"/>
</dbReference>
<evidence type="ECO:0000256" key="1">
    <source>
        <dbReference type="ARBA" id="ARBA00004141"/>
    </source>
</evidence>
<keyword evidence="3 5" id="KW-1133">Transmembrane helix</keyword>
<feature type="transmembrane region" description="Helical" evidence="5">
    <location>
        <begin position="193"/>
        <end position="210"/>
    </location>
</feature>
<keyword evidence="8" id="KW-1185">Reference proteome</keyword>
<dbReference type="InterPro" id="IPR026841">
    <property type="entry name" value="Aur1/Ipt1"/>
</dbReference>
<dbReference type="AlphaFoldDB" id="A0A9X1SXE2"/>
<feature type="transmembrane region" description="Helical" evidence="5">
    <location>
        <begin position="216"/>
        <end position="234"/>
    </location>
</feature>
<proteinExistence type="predicted"/>
<dbReference type="Proteomes" id="UP001138997">
    <property type="component" value="Unassembled WGS sequence"/>
</dbReference>
<evidence type="ECO:0000256" key="4">
    <source>
        <dbReference type="ARBA" id="ARBA00023136"/>
    </source>
</evidence>
<evidence type="ECO:0000256" key="5">
    <source>
        <dbReference type="SAM" id="Phobius"/>
    </source>
</evidence>